<keyword evidence="3 7" id="KW-0548">Nucleotidyltransferase</keyword>
<dbReference type="GO" id="GO:0000428">
    <property type="term" value="C:DNA-directed RNA polymerase complex"/>
    <property type="evidence" value="ECO:0007669"/>
    <property type="project" value="UniProtKB-KW"/>
</dbReference>
<evidence type="ECO:0000256" key="2">
    <source>
        <dbReference type="ARBA" id="ARBA00022679"/>
    </source>
</evidence>
<keyword evidence="5 7" id="KW-0804">Transcription</keyword>
<name>A0A2M7XWZ4_9BACT</name>
<dbReference type="Pfam" id="PF04997">
    <property type="entry name" value="RNA_pol_Rpb1_1"/>
    <property type="match status" value="2"/>
</dbReference>
<evidence type="ECO:0000313" key="10">
    <source>
        <dbReference type="EMBL" id="PJA55251.1"/>
    </source>
</evidence>
<dbReference type="AlphaFoldDB" id="A0A2M7XWZ4"/>
<keyword evidence="4 7" id="KW-0479">Metal-binding</keyword>
<feature type="binding site" evidence="7">
    <location>
        <position position="954"/>
    </location>
    <ligand>
        <name>Zn(2+)</name>
        <dbReference type="ChEBI" id="CHEBI:29105"/>
        <label>2</label>
    </ligand>
</feature>
<feature type="binding site" evidence="7">
    <location>
        <position position="547"/>
    </location>
    <ligand>
        <name>Mg(2+)</name>
        <dbReference type="ChEBI" id="CHEBI:18420"/>
    </ligand>
</feature>
<dbReference type="InterPro" id="IPR007066">
    <property type="entry name" value="RNA_pol_Rpb1_3"/>
</dbReference>
<comment type="caution">
    <text evidence="10">The sequence shown here is derived from an EMBL/GenBank/DDBJ whole genome shotgun (WGS) entry which is preliminary data.</text>
</comment>
<dbReference type="Gene3D" id="4.10.860.120">
    <property type="entry name" value="RNA polymerase II, clamp domain"/>
    <property type="match status" value="1"/>
</dbReference>
<feature type="binding site" evidence="7">
    <location>
        <position position="551"/>
    </location>
    <ligand>
        <name>Mg(2+)</name>
        <dbReference type="ChEBI" id="CHEBI:18420"/>
    </ligand>
</feature>
<dbReference type="InterPro" id="IPR007080">
    <property type="entry name" value="RNA_pol_Rpb1_1"/>
</dbReference>
<dbReference type="GO" id="GO:0006351">
    <property type="term" value="P:DNA-templated transcription"/>
    <property type="evidence" value="ECO:0007669"/>
    <property type="project" value="UniProtKB-UniRule"/>
</dbReference>
<comment type="cofactor">
    <cofactor evidence="7">
        <name>Zn(2+)</name>
        <dbReference type="ChEBI" id="CHEBI:29105"/>
    </cofactor>
    <text evidence="7">Binds 2 Zn(2+) ions per subunit.</text>
</comment>
<sequence length="1264" mass="142996">MEDINTVDFSGLRITFASPETIIKWSHGEVIKPETINYRTFRAEKDGLFDERIFGPTKDYECYCGKYKRMRYKGIVCDRCGVEITTSAVRRERMGHIKLASPIAHIWYFKGTSSTLSIILDVPPQALERVIYYALYLVKEVDKDNQKKTLKTIDELQKGELKKIEEDFVIKEEEINKNFEKQYQLLEKKITHKEQWEIAKQEVEFKKREQLKLLSNEQTDTKIKKSAYFERVFKIARSIRPFDVIEEDDYLFFKENNVSDFLNVGMGSEVLYEILSNFDLVKQYARTLELLNEAKGDKRNKLLKKARVLEAFIKAKIDPKWIVLTVLPVIPPDLRPVVQLPGGKFATSDLNDFYRRVINRNNRLKQLIDLGAPEIILRNEKRMLQEAVDSLIDLQKSRGKSRSTGSNTKVQKSLSDILRGKQGRFRQNLLGKRVDYSGRSTIVVGPELKLNQCGLPREMALELFKPYLLHEIIIRGLAPNIKSAKLFLEKRDPVVYDILEEITKDHPVLLNRAPTLHKLSILGFYPVLTDDNAIKLHPAVCSGYNADFDGDAMGVFLPLSSMAIGEVKQRMFPYHNLLKPSDGSPIVLPNKEMALGCYYLTTIDSRMETVNAEDLKFFATENEAMRFQAINKIMLRQPINVGVGGKIIKTTVGRIIFNQALPTELRFVNAEVKASDLKNIVVAAMKLFENEKVGELIDKLKEIGFWASTIAGGLSLSIFDCQIIPEKTKIIGETEDEIKKITKNFEQGLLTSEEKRRYSNKLWIDVTEKLADKTWNALDEENPVKIIIKSGGARASKEQLKQLAAMKGLVVDPLGKIIEVPTKSNYRQGLSIFEYVISARGARKGLTDSALKTADAGYLTRRLVDTSHDMIVREEDCQVKEGLTVSTSSTRGDKFKERIRNRFILNDLVTENKETIIKANELIDDEKIALIEKNNITKIIVRSPLYCGSPYGVCQKCYGTDLSTNKIVEIGVPVGVMAAQSIGEPGTQLTMRVRHFGGIVISDVTQGLPRVEELFETRTPKIVSPIAEIAGRVAVVEDTEKEIYDITISALNKESTIQEQKFTIPKTQKLKIKDGDLISVGVALSEGYLDIDDVLTIKGLRAAQIYLLDEIQNVYESQGIAIHDKHFEVIIRKMSDKVIIEDEGDTSLIKDEVVSKIRFGEENKRVLSKGERPASGKVSILGITRAAIHTDSWLSAASFEQTTSVLSSAAIKGQTDYLLGLKENVIIGRLIPVTQDLISKYYGKFANQYANNQPTDKKEEKKQD</sequence>
<dbReference type="Gene3D" id="2.40.50.100">
    <property type="match status" value="1"/>
</dbReference>
<feature type="binding site" evidence="7">
    <location>
        <position position="947"/>
    </location>
    <ligand>
        <name>Zn(2+)</name>
        <dbReference type="ChEBI" id="CHEBI:29105"/>
        <label>2</label>
    </ligand>
</feature>
<dbReference type="GO" id="GO:0003899">
    <property type="term" value="F:DNA-directed RNA polymerase activity"/>
    <property type="evidence" value="ECO:0007669"/>
    <property type="project" value="UniProtKB-UniRule"/>
</dbReference>
<dbReference type="GO" id="GO:0008270">
    <property type="term" value="F:zinc ion binding"/>
    <property type="evidence" value="ECO:0007669"/>
    <property type="project" value="UniProtKB-UniRule"/>
</dbReference>
<dbReference type="CDD" id="cd02655">
    <property type="entry name" value="RNAP_beta'_C"/>
    <property type="match status" value="1"/>
</dbReference>
<evidence type="ECO:0000256" key="7">
    <source>
        <dbReference type="HAMAP-Rule" id="MF_01322"/>
    </source>
</evidence>
<dbReference type="Proteomes" id="UP000229647">
    <property type="component" value="Unassembled WGS sequence"/>
</dbReference>
<dbReference type="SMART" id="SM00663">
    <property type="entry name" value="RPOLA_N"/>
    <property type="match status" value="1"/>
</dbReference>
<evidence type="ECO:0000256" key="8">
    <source>
        <dbReference type="RuleBase" id="RU004279"/>
    </source>
</evidence>
<protein>
    <recommendedName>
        <fullName evidence="7">DNA-directed RNA polymerase subunit beta'</fullName>
        <shortName evidence="7">RNAP subunit beta'</shortName>
        <ecNumber evidence="7">2.7.7.6</ecNumber>
    </recommendedName>
    <alternativeName>
        <fullName evidence="7">RNA polymerase subunit beta'</fullName>
    </alternativeName>
    <alternativeName>
        <fullName evidence="7">Transcriptase subunit beta'</fullName>
    </alternativeName>
</protein>
<comment type="cofactor">
    <cofactor evidence="7">
        <name>Mg(2+)</name>
        <dbReference type="ChEBI" id="CHEBI:18420"/>
    </cofactor>
    <text evidence="7">Binds 1 Mg(2+) ion per subunit.</text>
</comment>
<dbReference type="Gene3D" id="1.10.40.90">
    <property type="match status" value="1"/>
</dbReference>
<evidence type="ECO:0000256" key="3">
    <source>
        <dbReference type="ARBA" id="ARBA00022695"/>
    </source>
</evidence>
<evidence type="ECO:0000256" key="5">
    <source>
        <dbReference type="ARBA" id="ARBA00023163"/>
    </source>
</evidence>
<dbReference type="Gene3D" id="1.10.1790.20">
    <property type="match status" value="1"/>
</dbReference>
<dbReference type="InterPro" id="IPR000722">
    <property type="entry name" value="RNA_pol_asu"/>
</dbReference>
<dbReference type="GO" id="GO:0000287">
    <property type="term" value="F:magnesium ion binding"/>
    <property type="evidence" value="ECO:0007669"/>
    <property type="project" value="UniProtKB-UniRule"/>
</dbReference>
<evidence type="ECO:0000256" key="4">
    <source>
        <dbReference type="ARBA" id="ARBA00022723"/>
    </source>
</evidence>
<evidence type="ECO:0000256" key="6">
    <source>
        <dbReference type="ARBA" id="ARBA00048552"/>
    </source>
</evidence>
<feature type="binding site" evidence="7">
    <location>
        <position position="549"/>
    </location>
    <ligand>
        <name>Mg(2+)</name>
        <dbReference type="ChEBI" id="CHEBI:18420"/>
    </ligand>
</feature>
<dbReference type="InterPro" id="IPR012754">
    <property type="entry name" value="DNA-dir_RpoC_beta_prime_bact"/>
</dbReference>
<comment type="catalytic activity">
    <reaction evidence="6 7 8">
        <text>RNA(n) + a ribonucleoside 5'-triphosphate = RNA(n+1) + diphosphate</text>
        <dbReference type="Rhea" id="RHEA:21248"/>
        <dbReference type="Rhea" id="RHEA-COMP:14527"/>
        <dbReference type="Rhea" id="RHEA-COMP:17342"/>
        <dbReference type="ChEBI" id="CHEBI:33019"/>
        <dbReference type="ChEBI" id="CHEBI:61557"/>
        <dbReference type="ChEBI" id="CHEBI:140395"/>
        <dbReference type="EC" id="2.7.7.6"/>
    </reaction>
</comment>
<dbReference type="InterPro" id="IPR045867">
    <property type="entry name" value="DNA-dir_RpoC_beta_prime"/>
</dbReference>
<dbReference type="NCBIfam" id="TIGR02386">
    <property type="entry name" value="rpoC_TIGR"/>
    <property type="match status" value="1"/>
</dbReference>
<gene>
    <name evidence="7 10" type="primary">rpoC</name>
    <name evidence="10" type="ORF">CO165_04550</name>
</gene>
<organism evidence="10 11">
    <name type="scientific">Candidatus Roizmanbacteria bacterium CG_4_9_14_3_um_filter_33_18</name>
    <dbReference type="NCBI Taxonomy" id="1974841"/>
    <lineage>
        <taxon>Bacteria</taxon>
        <taxon>Candidatus Roizmaniibacteriota</taxon>
    </lineage>
</organism>
<dbReference type="Gene3D" id="1.10.132.30">
    <property type="match status" value="1"/>
</dbReference>
<keyword evidence="1 7" id="KW-0240">DNA-directed RNA polymerase</keyword>
<reference evidence="11" key="1">
    <citation type="submission" date="2017-09" db="EMBL/GenBank/DDBJ databases">
        <title>Depth-based differentiation of microbial function through sediment-hosted aquifers and enrichment of novel symbionts in the deep terrestrial subsurface.</title>
        <authorList>
            <person name="Probst A.J."/>
            <person name="Ladd B."/>
            <person name="Jarett J.K."/>
            <person name="Geller-Mcgrath D.E."/>
            <person name="Sieber C.M.K."/>
            <person name="Emerson J.B."/>
            <person name="Anantharaman K."/>
            <person name="Thomas B.C."/>
            <person name="Malmstrom R."/>
            <person name="Stieglmeier M."/>
            <person name="Klingl A."/>
            <person name="Woyke T."/>
            <person name="Ryan C.M."/>
            <person name="Banfield J.F."/>
        </authorList>
    </citation>
    <scope>NUCLEOTIDE SEQUENCE [LARGE SCALE GENOMIC DNA]</scope>
</reference>
<comment type="similarity">
    <text evidence="7 8">Belongs to the RNA polymerase beta' chain family.</text>
</comment>
<dbReference type="InterPro" id="IPR038120">
    <property type="entry name" value="Rpb1_funnel_sf"/>
</dbReference>
<feature type="binding site" evidence="7">
    <location>
        <position position="77"/>
    </location>
    <ligand>
        <name>Zn(2+)</name>
        <dbReference type="ChEBI" id="CHEBI:29105"/>
        <label>1</label>
    </ligand>
</feature>
<comment type="subunit">
    <text evidence="7">The RNAP catalytic core consists of 2 alpha, 1 beta, 1 beta' and 1 omega subunit. When a sigma factor is associated with the core the holoenzyme is formed, which can initiate transcription.</text>
</comment>
<dbReference type="Gene3D" id="1.10.274.100">
    <property type="entry name" value="RNA polymerase Rpb1, domain 3"/>
    <property type="match status" value="1"/>
</dbReference>
<dbReference type="GO" id="GO:0003677">
    <property type="term" value="F:DNA binding"/>
    <property type="evidence" value="ECO:0007669"/>
    <property type="project" value="UniProtKB-UniRule"/>
</dbReference>
<dbReference type="Gene3D" id="2.40.40.20">
    <property type="match status" value="1"/>
</dbReference>
<evidence type="ECO:0000256" key="1">
    <source>
        <dbReference type="ARBA" id="ARBA00022478"/>
    </source>
</evidence>
<feature type="binding site" evidence="7">
    <location>
        <position position="80"/>
    </location>
    <ligand>
        <name>Zn(2+)</name>
        <dbReference type="ChEBI" id="CHEBI:29105"/>
        <label>1</label>
    </ligand>
</feature>
<dbReference type="CDD" id="cd01609">
    <property type="entry name" value="RNAP_beta'_N"/>
    <property type="match status" value="1"/>
</dbReference>
<dbReference type="InterPro" id="IPR006592">
    <property type="entry name" value="RNA_pol_N"/>
</dbReference>
<evidence type="ECO:0000259" key="9">
    <source>
        <dbReference type="SMART" id="SM00663"/>
    </source>
</evidence>
<feature type="domain" description="RNA polymerase N-terminal" evidence="9">
    <location>
        <begin position="320"/>
        <end position="601"/>
    </location>
</feature>
<dbReference type="EMBL" id="PFWL01000184">
    <property type="protein sequence ID" value="PJA55251.1"/>
    <property type="molecule type" value="Genomic_DNA"/>
</dbReference>
<comment type="function">
    <text evidence="7 8">DNA-dependent RNA polymerase catalyzes the transcription of DNA into RNA using the four ribonucleoside triphosphates as substrates.</text>
</comment>
<dbReference type="HAMAP" id="MF_01322">
    <property type="entry name" value="RNApol_bact_RpoC"/>
    <property type="match status" value="1"/>
</dbReference>
<feature type="binding site" evidence="7">
    <location>
        <position position="62"/>
    </location>
    <ligand>
        <name>Zn(2+)</name>
        <dbReference type="ChEBI" id="CHEBI:29105"/>
        <label>1</label>
    </ligand>
</feature>
<dbReference type="Pfam" id="PF04983">
    <property type="entry name" value="RNA_pol_Rpb1_3"/>
    <property type="match status" value="1"/>
</dbReference>
<dbReference type="Pfam" id="PF00623">
    <property type="entry name" value="RNA_pol_Rpb1_2"/>
    <property type="match status" value="2"/>
</dbReference>
<dbReference type="PANTHER" id="PTHR19376">
    <property type="entry name" value="DNA-DIRECTED RNA POLYMERASE"/>
    <property type="match status" value="1"/>
</dbReference>
<dbReference type="SUPFAM" id="SSF64484">
    <property type="entry name" value="beta and beta-prime subunits of DNA dependent RNA-polymerase"/>
    <property type="match status" value="1"/>
</dbReference>
<keyword evidence="7" id="KW-0460">Magnesium</keyword>
<keyword evidence="2 7" id="KW-0808">Transferase</keyword>
<dbReference type="Gene3D" id="1.10.150.390">
    <property type="match status" value="1"/>
</dbReference>
<proteinExistence type="inferred from homology"/>
<feature type="binding site" evidence="7">
    <location>
        <position position="64"/>
    </location>
    <ligand>
        <name>Zn(2+)</name>
        <dbReference type="ChEBI" id="CHEBI:29105"/>
        <label>1</label>
    </ligand>
</feature>
<dbReference type="PANTHER" id="PTHR19376:SF54">
    <property type="entry name" value="DNA-DIRECTED RNA POLYMERASE SUBUNIT BETA"/>
    <property type="match status" value="1"/>
</dbReference>
<dbReference type="Pfam" id="PF04998">
    <property type="entry name" value="RNA_pol_Rpb1_5"/>
    <property type="match status" value="1"/>
</dbReference>
<keyword evidence="7" id="KW-0862">Zinc</keyword>
<evidence type="ECO:0000313" key="11">
    <source>
        <dbReference type="Proteomes" id="UP000229647"/>
    </source>
</evidence>
<dbReference type="InterPro" id="IPR007081">
    <property type="entry name" value="RNA_pol_Rpb1_5"/>
</dbReference>
<feature type="binding site" evidence="7">
    <location>
        <position position="877"/>
    </location>
    <ligand>
        <name>Zn(2+)</name>
        <dbReference type="ChEBI" id="CHEBI:29105"/>
        <label>2</label>
    </ligand>
</feature>
<dbReference type="EC" id="2.7.7.6" evidence="7"/>
<dbReference type="InterPro" id="IPR044893">
    <property type="entry name" value="RNA_pol_Rpb1_clamp_domain"/>
</dbReference>
<feature type="binding site" evidence="7">
    <location>
        <position position="957"/>
    </location>
    <ligand>
        <name>Zn(2+)</name>
        <dbReference type="ChEBI" id="CHEBI:29105"/>
        <label>2</label>
    </ligand>
</feature>
<accession>A0A2M7XWZ4</accession>
<dbReference type="InterPro" id="IPR042102">
    <property type="entry name" value="RNA_pol_Rpb1_3_sf"/>
</dbReference>